<evidence type="ECO:0000256" key="8">
    <source>
        <dbReference type="PROSITE-ProRule" id="PRU00043"/>
    </source>
</evidence>
<evidence type="ECO:0000256" key="4">
    <source>
        <dbReference type="ARBA" id="ARBA00022837"/>
    </source>
</evidence>
<evidence type="ECO:0000256" key="1">
    <source>
        <dbReference type="ARBA" id="ARBA00004167"/>
    </source>
</evidence>
<dbReference type="SMART" id="SM00112">
    <property type="entry name" value="CA"/>
    <property type="match status" value="2"/>
</dbReference>
<keyword evidence="5 10" id="KW-1133">Transmembrane helix</keyword>
<keyword evidence="13" id="KW-1185">Reference proteome</keyword>
<sequence>MQEFRVSPKGYIYVARGNLDRERVSSYNFHLIAIDSGVPPLSSTTQVHIYITDVNDNAPTWQFPAHNNQVVNLTVSEPVGFRLAQLSALDPDEGENGEVTYRLVQTSVITVRDTDAERSVGAPSQKVSLETAPFEPYRSAEASFHRPIPISRPAAGNLFELDPSSGSIYVGRSMSLDDIGTVKLVVEARDHGKPPRVNHRVLHVNIRRFITQTNTFNGNGADESSPVGSDKSRFRTQNAAGGGYIENDLIVIVIMVAVTLIISLALIVAILFLRCGICPMRNSVRYSHNGIPDYRQNTSASHHLEEVFRDSGAIGTNGLLPSGLESMSNCNHANDATMTTYHTNSESEPMFRSYLSTHGTNDTWLLPSLSPKKANVLGCEAINCPHGTIARTHASFARDDGNKPGNLSGTENRTKRMDEGTLGSSSVTESPEHEMHTLFTKRGQATGKHSVTPCSTFRASCSHLSGVRSVTPCKPTGKVILGLMKESPCPKELDDTDSLGDSGHGCSVDNGTGATCDPLTQRPRSTNQISTFRCYTPSTGLDKKPLSRKFSTDLDNGDFDRLERVNLGRPRSGTLPSAFNIKGDPLIGHSDSKSHADLGELDKLTCSRSQPSHLVRARQSVTWLDPTYQTCERDRGLQVSREEGDAECQHASNCPHYIVNADLIRNADRGTLVVLNPVDRLGYAQLLRPQSGQFDRGSPTPSTYPSFPTSFV</sequence>
<dbReference type="Pfam" id="PF00028">
    <property type="entry name" value="Cadherin"/>
    <property type="match status" value="1"/>
</dbReference>
<evidence type="ECO:0000256" key="10">
    <source>
        <dbReference type="SAM" id="Phobius"/>
    </source>
</evidence>
<proteinExistence type="predicted"/>
<feature type="compositionally biased region" description="Low complexity" evidence="9">
    <location>
        <begin position="698"/>
        <end position="712"/>
    </location>
</feature>
<dbReference type="PANTHER" id="PTHR24028:SF328">
    <property type="entry name" value="CADHERIN-3"/>
    <property type="match status" value="1"/>
</dbReference>
<dbReference type="AlphaFoldDB" id="A0A8E0RPD5"/>
<dbReference type="Gene3D" id="2.60.40.60">
    <property type="entry name" value="Cadherins"/>
    <property type="match status" value="2"/>
</dbReference>
<feature type="region of interest" description="Disordered" evidence="9">
    <location>
        <begin position="396"/>
        <end position="433"/>
    </location>
</feature>
<dbReference type="InterPro" id="IPR050174">
    <property type="entry name" value="Protocadherin/Cadherin-CA"/>
</dbReference>
<evidence type="ECO:0000256" key="3">
    <source>
        <dbReference type="ARBA" id="ARBA00022737"/>
    </source>
</evidence>
<protein>
    <submittedName>
        <fullName evidence="12">Protocadherin 9</fullName>
    </submittedName>
</protein>
<keyword evidence="4 8" id="KW-0106">Calcium</keyword>
<dbReference type="GO" id="GO:0005509">
    <property type="term" value="F:calcium ion binding"/>
    <property type="evidence" value="ECO:0007669"/>
    <property type="project" value="UniProtKB-UniRule"/>
</dbReference>
<dbReference type="PROSITE" id="PS00232">
    <property type="entry name" value="CADHERIN_1"/>
    <property type="match status" value="1"/>
</dbReference>
<dbReference type="InterPro" id="IPR015919">
    <property type="entry name" value="Cadherin-like_sf"/>
</dbReference>
<comment type="subcellular location">
    <subcellularLocation>
        <location evidence="1">Membrane</location>
        <topology evidence="1">Single-pass membrane protein</topology>
    </subcellularLocation>
</comment>
<dbReference type="PANTHER" id="PTHR24028">
    <property type="entry name" value="CADHERIN-87A"/>
    <property type="match status" value="1"/>
</dbReference>
<dbReference type="Proteomes" id="UP000728185">
    <property type="component" value="Unassembled WGS sequence"/>
</dbReference>
<feature type="region of interest" description="Disordered" evidence="9">
    <location>
        <begin position="690"/>
        <end position="712"/>
    </location>
</feature>
<evidence type="ECO:0000256" key="5">
    <source>
        <dbReference type="ARBA" id="ARBA00022989"/>
    </source>
</evidence>
<evidence type="ECO:0000256" key="9">
    <source>
        <dbReference type="SAM" id="MobiDB-lite"/>
    </source>
</evidence>
<evidence type="ECO:0000256" key="7">
    <source>
        <dbReference type="ARBA" id="ARBA00023180"/>
    </source>
</evidence>
<reference evidence="12" key="1">
    <citation type="submission" date="2019-05" db="EMBL/GenBank/DDBJ databases">
        <title>Annotation for the trematode Fasciolopsis buski.</title>
        <authorList>
            <person name="Choi Y.-J."/>
        </authorList>
    </citation>
    <scope>NUCLEOTIDE SEQUENCE</scope>
    <source>
        <strain evidence="12">HT</strain>
        <tissue evidence="12">Whole worm</tissue>
    </source>
</reference>
<dbReference type="GO" id="GO:0007156">
    <property type="term" value="P:homophilic cell adhesion via plasma membrane adhesion molecules"/>
    <property type="evidence" value="ECO:0007669"/>
    <property type="project" value="InterPro"/>
</dbReference>
<evidence type="ECO:0000256" key="6">
    <source>
        <dbReference type="ARBA" id="ARBA00023136"/>
    </source>
</evidence>
<feature type="domain" description="Cadherin" evidence="11">
    <location>
        <begin position="4"/>
        <end position="61"/>
    </location>
</feature>
<dbReference type="SUPFAM" id="SSF49313">
    <property type="entry name" value="Cadherin-like"/>
    <property type="match status" value="2"/>
</dbReference>
<name>A0A8E0RPD5_9TREM</name>
<keyword evidence="6 10" id="KW-0472">Membrane</keyword>
<keyword evidence="2 10" id="KW-0812">Transmembrane</keyword>
<accession>A0A8E0RPD5</accession>
<keyword evidence="7" id="KW-0325">Glycoprotein</keyword>
<dbReference type="GO" id="GO:0005886">
    <property type="term" value="C:plasma membrane"/>
    <property type="evidence" value="ECO:0007669"/>
    <property type="project" value="InterPro"/>
</dbReference>
<comment type="caution">
    <text evidence="12">The sequence shown here is derived from an EMBL/GenBank/DDBJ whole genome shotgun (WGS) entry which is preliminary data.</text>
</comment>
<feature type="transmembrane region" description="Helical" evidence="10">
    <location>
        <begin position="249"/>
        <end position="273"/>
    </location>
</feature>
<dbReference type="OrthoDB" id="6252479at2759"/>
<dbReference type="PROSITE" id="PS50268">
    <property type="entry name" value="CADHERIN_2"/>
    <property type="match status" value="2"/>
</dbReference>
<evidence type="ECO:0000259" key="11">
    <source>
        <dbReference type="PROSITE" id="PS50268"/>
    </source>
</evidence>
<gene>
    <name evidence="12" type="ORF">FBUS_02491</name>
</gene>
<dbReference type="PRINTS" id="PR00205">
    <property type="entry name" value="CADHERIN"/>
</dbReference>
<evidence type="ECO:0000313" key="13">
    <source>
        <dbReference type="Proteomes" id="UP000728185"/>
    </source>
</evidence>
<dbReference type="CDD" id="cd11304">
    <property type="entry name" value="Cadherin_repeat"/>
    <property type="match status" value="2"/>
</dbReference>
<dbReference type="EMBL" id="LUCM01009528">
    <property type="protein sequence ID" value="KAA0186859.1"/>
    <property type="molecule type" value="Genomic_DNA"/>
</dbReference>
<dbReference type="InterPro" id="IPR002126">
    <property type="entry name" value="Cadherin-like_dom"/>
</dbReference>
<dbReference type="InterPro" id="IPR020894">
    <property type="entry name" value="Cadherin_CS"/>
</dbReference>
<organism evidence="12 13">
    <name type="scientific">Fasciolopsis buskii</name>
    <dbReference type="NCBI Taxonomy" id="27845"/>
    <lineage>
        <taxon>Eukaryota</taxon>
        <taxon>Metazoa</taxon>
        <taxon>Spiralia</taxon>
        <taxon>Lophotrochozoa</taxon>
        <taxon>Platyhelminthes</taxon>
        <taxon>Trematoda</taxon>
        <taxon>Digenea</taxon>
        <taxon>Plagiorchiida</taxon>
        <taxon>Echinostomata</taxon>
        <taxon>Echinostomatoidea</taxon>
        <taxon>Fasciolidae</taxon>
        <taxon>Fasciolopsis</taxon>
    </lineage>
</organism>
<evidence type="ECO:0000313" key="12">
    <source>
        <dbReference type="EMBL" id="KAA0186859.1"/>
    </source>
</evidence>
<evidence type="ECO:0000256" key="2">
    <source>
        <dbReference type="ARBA" id="ARBA00022692"/>
    </source>
</evidence>
<feature type="domain" description="Cadherin" evidence="11">
    <location>
        <begin position="65"/>
        <end position="216"/>
    </location>
</feature>
<keyword evidence="3" id="KW-0677">Repeat</keyword>